<reference evidence="2 3" key="1">
    <citation type="submission" date="2019-07" db="EMBL/GenBank/DDBJ databases">
        <title>The pathways for chlorine oxyanion respiration interact through the shared metabolite chlorate.</title>
        <authorList>
            <person name="Barnum T.P."/>
            <person name="Cheng Y."/>
            <person name="Hill K.A."/>
            <person name="Lucas L.N."/>
            <person name="Carlson H.K."/>
            <person name="Coates J.D."/>
        </authorList>
    </citation>
    <scope>NUCLEOTIDE SEQUENCE [LARGE SCALE GENOMIC DNA]</scope>
    <source>
        <strain evidence="2">BK-3</strain>
    </source>
</reference>
<feature type="domain" description="Putative DNA-binding" evidence="1">
    <location>
        <begin position="37"/>
        <end position="130"/>
    </location>
</feature>
<evidence type="ECO:0000259" key="1">
    <source>
        <dbReference type="Pfam" id="PF09836"/>
    </source>
</evidence>
<dbReference type="InterPro" id="IPR044922">
    <property type="entry name" value="DUF2063_N_sf"/>
</dbReference>
<sequence>MNATAISLVLIRSIKRCSLPSTICNRAGRLAVSQLAELQKTFCDALLSPEPPPERLLSELVDDGLALQRFNVYRNNFIVLNGDALADMYPVIKRLIGDEAFRVLATAYVRQHPPQERALLLYGDQFPHFLATLPELSGLPYLADVARIEFAWTDAYHAEEHHRLTEEQVAAIPSEALGQCQLLPHPTLHCIRSDYPIHAIWQANQRCDSNETISLDQGESHLIILRPQHDVEVREVIRGAFHFIKQLQAGISIDLAYEFASQLDSTFDPTLFLSQHLFDGTFYQIKQQPRRLLKQELKRQ</sequence>
<evidence type="ECO:0000313" key="2">
    <source>
        <dbReference type="EMBL" id="TVT59127.1"/>
    </source>
</evidence>
<gene>
    <name evidence="2" type="ORF">FHK82_03260</name>
</gene>
<evidence type="ECO:0000313" key="3">
    <source>
        <dbReference type="Proteomes" id="UP000317355"/>
    </source>
</evidence>
<accession>A0A558DDN7</accession>
<proteinExistence type="predicted"/>
<dbReference type="Pfam" id="PF09836">
    <property type="entry name" value="DUF2063"/>
    <property type="match status" value="1"/>
</dbReference>
<organism evidence="2 3">
    <name type="scientific">Sedimenticola thiotaurini</name>
    <dbReference type="NCBI Taxonomy" id="1543721"/>
    <lineage>
        <taxon>Bacteria</taxon>
        <taxon>Pseudomonadati</taxon>
        <taxon>Pseudomonadota</taxon>
        <taxon>Gammaproteobacteria</taxon>
        <taxon>Chromatiales</taxon>
        <taxon>Sedimenticolaceae</taxon>
        <taxon>Sedimenticola</taxon>
    </lineage>
</organism>
<comment type="caution">
    <text evidence="2">The sequence shown here is derived from an EMBL/GenBank/DDBJ whole genome shotgun (WGS) entry which is preliminary data.</text>
</comment>
<dbReference type="EMBL" id="VMRY01000005">
    <property type="protein sequence ID" value="TVT59127.1"/>
    <property type="molecule type" value="Genomic_DNA"/>
</dbReference>
<dbReference type="AlphaFoldDB" id="A0A558DDN7"/>
<protein>
    <submittedName>
        <fullName evidence="2">DUF2063 domain-containing protein</fullName>
    </submittedName>
</protein>
<dbReference type="Proteomes" id="UP000317355">
    <property type="component" value="Unassembled WGS sequence"/>
</dbReference>
<dbReference type="InterPro" id="IPR018640">
    <property type="entry name" value="DUF2063"/>
</dbReference>
<name>A0A558DDN7_9GAMM</name>
<dbReference type="Gene3D" id="1.10.150.690">
    <property type="entry name" value="DUF2063"/>
    <property type="match status" value="1"/>
</dbReference>